<dbReference type="Proteomes" id="UP000807469">
    <property type="component" value="Unassembled WGS sequence"/>
</dbReference>
<evidence type="ECO:0008006" key="3">
    <source>
        <dbReference type="Google" id="ProtNLM"/>
    </source>
</evidence>
<protein>
    <recommendedName>
        <fullName evidence="3">BTB domain-containing protein</fullName>
    </recommendedName>
</protein>
<gene>
    <name evidence="1" type="ORF">BDN70DRAFT_838249</name>
</gene>
<sequence length="273" mass="30900">MEAILSDNDIMKPPTCPVKDCSLPIDIVLRSSDGIELGAHMRNLEHYSEAFPQSGSVEVNSEAEAVTLDETGDVLELMLQFMHLTRQPELAKISFDLLSGLAEAVEKYMIYSAMSMCKLYMGYALKEHPLDVLMYSSKHNYDMMANECAPLTLKYKSETVVRKANEKCLHDSFLLKWFRCRDIHNQAVRTILKADGIYSKKSNGSHHSCGLWDSLKKEVQLESFKFEFATIQDIRDLIDTKSSSVLSCVPCTRAAHEWRSQAKQAVIPVFSDM</sequence>
<proteinExistence type="predicted"/>
<keyword evidence="2" id="KW-1185">Reference proteome</keyword>
<comment type="caution">
    <text evidence="1">The sequence shown here is derived from an EMBL/GenBank/DDBJ whole genome shotgun (WGS) entry which is preliminary data.</text>
</comment>
<evidence type="ECO:0000313" key="1">
    <source>
        <dbReference type="EMBL" id="KAF9477113.1"/>
    </source>
</evidence>
<dbReference type="EMBL" id="MU155271">
    <property type="protein sequence ID" value="KAF9477113.1"/>
    <property type="molecule type" value="Genomic_DNA"/>
</dbReference>
<dbReference type="OrthoDB" id="3057577at2759"/>
<organism evidence="1 2">
    <name type="scientific">Pholiota conissans</name>
    <dbReference type="NCBI Taxonomy" id="109636"/>
    <lineage>
        <taxon>Eukaryota</taxon>
        <taxon>Fungi</taxon>
        <taxon>Dikarya</taxon>
        <taxon>Basidiomycota</taxon>
        <taxon>Agaricomycotina</taxon>
        <taxon>Agaricomycetes</taxon>
        <taxon>Agaricomycetidae</taxon>
        <taxon>Agaricales</taxon>
        <taxon>Agaricineae</taxon>
        <taxon>Strophariaceae</taxon>
        <taxon>Pholiota</taxon>
    </lineage>
</organism>
<reference evidence="1" key="1">
    <citation type="submission" date="2020-11" db="EMBL/GenBank/DDBJ databases">
        <authorList>
            <consortium name="DOE Joint Genome Institute"/>
            <person name="Ahrendt S."/>
            <person name="Riley R."/>
            <person name="Andreopoulos W."/>
            <person name="Labutti K."/>
            <person name="Pangilinan J."/>
            <person name="Ruiz-Duenas F.J."/>
            <person name="Barrasa J.M."/>
            <person name="Sanchez-Garcia M."/>
            <person name="Camarero S."/>
            <person name="Miyauchi S."/>
            <person name="Serrano A."/>
            <person name="Linde D."/>
            <person name="Babiker R."/>
            <person name="Drula E."/>
            <person name="Ayuso-Fernandez I."/>
            <person name="Pacheco R."/>
            <person name="Padilla G."/>
            <person name="Ferreira P."/>
            <person name="Barriuso J."/>
            <person name="Kellner H."/>
            <person name="Castanera R."/>
            <person name="Alfaro M."/>
            <person name="Ramirez L."/>
            <person name="Pisabarro A.G."/>
            <person name="Kuo A."/>
            <person name="Tritt A."/>
            <person name="Lipzen A."/>
            <person name="He G."/>
            <person name="Yan M."/>
            <person name="Ng V."/>
            <person name="Cullen D."/>
            <person name="Martin F."/>
            <person name="Rosso M.-N."/>
            <person name="Henrissat B."/>
            <person name="Hibbett D."/>
            <person name="Martinez A.T."/>
            <person name="Grigoriev I.V."/>
        </authorList>
    </citation>
    <scope>NUCLEOTIDE SEQUENCE</scope>
    <source>
        <strain evidence="1">CIRM-BRFM 674</strain>
    </source>
</reference>
<accession>A0A9P6CYZ0</accession>
<dbReference type="AlphaFoldDB" id="A0A9P6CYZ0"/>
<name>A0A9P6CYZ0_9AGAR</name>
<evidence type="ECO:0000313" key="2">
    <source>
        <dbReference type="Proteomes" id="UP000807469"/>
    </source>
</evidence>